<evidence type="ECO:0000256" key="3">
    <source>
        <dbReference type="ARBA" id="ARBA00022670"/>
    </source>
</evidence>
<evidence type="ECO:0000256" key="11">
    <source>
        <dbReference type="SAM" id="Phobius"/>
    </source>
</evidence>
<dbReference type="CDD" id="cd07329">
    <property type="entry name" value="M56_like"/>
    <property type="match status" value="1"/>
</dbReference>
<protein>
    <submittedName>
        <fullName evidence="13">M56 family metallopeptidase</fullName>
    </submittedName>
</protein>
<keyword evidence="6" id="KW-0378">Hydrolase</keyword>
<keyword evidence="4 11" id="KW-0812">Transmembrane</keyword>
<feature type="transmembrane region" description="Helical" evidence="11">
    <location>
        <begin position="258"/>
        <end position="282"/>
    </location>
</feature>
<feature type="domain" description="Peptidase M48" evidence="12">
    <location>
        <begin position="188"/>
        <end position="372"/>
    </location>
</feature>
<dbReference type="PANTHER" id="PTHR43221:SF2">
    <property type="entry name" value="PROTEASE HTPX HOMOLOG"/>
    <property type="match status" value="1"/>
</dbReference>
<dbReference type="EMBL" id="CP139957">
    <property type="protein sequence ID" value="WPX07726.1"/>
    <property type="molecule type" value="Genomic_DNA"/>
</dbReference>
<keyword evidence="10 11" id="KW-0472">Membrane</keyword>
<feature type="transmembrane region" description="Helical" evidence="11">
    <location>
        <begin position="6"/>
        <end position="28"/>
    </location>
</feature>
<evidence type="ECO:0000256" key="5">
    <source>
        <dbReference type="ARBA" id="ARBA00022723"/>
    </source>
</evidence>
<evidence type="ECO:0000256" key="8">
    <source>
        <dbReference type="ARBA" id="ARBA00022989"/>
    </source>
</evidence>
<dbReference type="InterPro" id="IPR001915">
    <property type="entry name" value="Peptidase_M48"/>
</dbReference>
<accession>A0ABZ0TX90</accession>
<dbReference type="Proteomes" id="UP001322744">
    <property type="component" value="Chromosome"/>
</dbReference>
<keyword evidence="7" id="KW-0862">Zinc</keyword>
<feature type="transmembrane region" description="Helical" evidence="11">
    <location>
        <begin position="387"/>
        <end position="409"/>
    </location>
</feature>
<evidence type="ECO:0000256" key="1">
    <source>
        <dbReference type="ARBA" id="ARBA00001947"/>
    </source>
</evidence>
<evidence type="ECO:0000256" key="6">
    <source>
        <dbReference type="ARBA" id="ARBA00022801"/>
    </source>
</evidence>
<feature type="transmembrane region" description="Helical" evidence="11">
    <location>
        <begin position="288"/>
        <end position="311"/>
    </location>
</feature>
<dbReference type="PANTHER" id="PTHR43221">
    <property type="entry name" value="PROTEASE HTPX"/>
    <property type="match status" value="1"/>
</dbReference>
<feature type="transmembrane region" description="Helical" evidence="11">
    <location>
        <begin position="80"/>
        <end position="99"/>
    </location>
</feature>
<keyword evidence="9" id="KW-0482">Metalloprotease</keyword>
<keyword evidence="14" id="KW-1185">Reference proteome</keyword>
<evidence type="ECO:0000256" key="9">
    <source>
        <dbReference type="ARBA" id="ARBA00023049"/>
    </source>
</evidence>
<sequence length="542" mass="62539">MIWIRMLGLDLACIAFYVIVMFIIKNYIISSFQKSKNKEEAATKLNTFFIWSVFVVSTAIGALAGFSMAAILKVKGLREFVLFMILLIFEIYVVIMFFTNKIHEKIFDQKLKGLFVIRQFVVVSLGLIVMLFIDFVPILANLKTDNYKYTYLLPVSIFIGFYLFWLIFLNLQYPKKELKIDEYPFIKEVLKKFNLEDIKVILLETMGQKFANLFAAGVFKPQLLVTSYALENLKEDQLAAIMVHEIGHIKRNHVRKILLGWVITIFYYLAFVFGFDSLFNYFMLDSTFFGIFIIVLLFVGTLQFCLLISYFSRIAEIEADLFVLKSGVDREVYENALKSIYALNYIKGNVSKPLEKIQSHPSLKKRIQILTDAEKTLLEYSPPFKKVYGMLVAAIVVLFGSYIIFGILLPNNNLIKDSTNIEKIKLIKYVPAPSEGSGNGKKVNLRVEKNITDKKEIQNILRCISKTKTKSDFANTLFERDYEIEIYKKNSQPLIYSFSSSSGVVMKYVLAEDFVKVGSRPWVGVNKELRKVISRYFNSIEN</sequence>
<evidence type="ECO:0000256" key="2">
    <source>
        <dbReference type="ARBA" id="ARBA00022475"/>
    </source>
</evidence>
<proteinExistence type="predicted"/>
<evidence type="ECO:0000313" key="14">
    <source>
        <dbReference type="Proteomes" id="UP001322744"/>
    </source>
</evidence>
<keyword evidence="3" id="KW-0645">Protease</keyword>
<keyword evidence="2" id="KW-1003">Cell membrane</keyword>
<evidence type="ECO:0000256" key="4">
    <source>
        <dbReference type="ARBA" id="ARBA00022692"/>
    </source>
</evidence>
<comment type="cofactor">
    <cofactor evidence="1">
        <name>Zn(2+)</name>
        <dbReference type="ChEBI" id="CHEBI:29105"/>
    </cofactor>
</comment>
<dbReference type="InterPro" id="IPR050083">
    <property type="entry name" value="HtpX_protease"/>
</dbReference>
<dbReference type="Gene3D" id="3.30.2010.10">
    <property type="entry name" value="Metalloproteases ('zincins'), catalytic domain"/>
    <property type="match status" value="1"/>
</dbReference>
<keyword evidence="5" id="KW-0479">Metal-binding</keyword>
<evidence type="ECO:0000259" key="12">
    <source>
        <dbReference type="Pfam" id="PF01435"/>
    </source>
</evidence>
<evidence type="ECO:0000256" key="7">
    <source>
        <dbReference type="ARBA" id="ARBA00022833"/>
    </source>
</evidence>
<feature type="transmembrane region" description="Helical" evidence="11">
    <location>
        <begin position="151"/>
        <end position="171"/>
    </location>
</feature>
<evidence type="ECO:0000313" key="13">
    <source>
        <dbReference type="EMBL" id="WPX07726.1"/>
    </source>
</evidence>
<dbReference type="Pfam" id="PF01435">
    <property type="entry name" value="Peptidase_M48"/>
    <property type="match status" value="1"/>
</dbReference>
<evidence type="ECO:0000256" key="10">
    <source>
        <dbReference type="ARBA" id="ARBA00023136"/>
    </source>
</evidence>
<reference evidence="13 14" key="1">
    <citation type="submission" date="2023-12" db="EMBL/GenBank/DDBJ databases">
        <authorList>
            <person name="Manesh M.J.H."/>
            <person name="Bing R.G."/>
            <person name="Willard D.J."/>
            <person name="Kelly R.M."/>
        </authorList>
    </citation>
    <scope>NUCLEOTIDE SEQUENCE [LARGE SCALE GENOMIC DNA]</scope>
    <source>
        <strain evidence="13 14">DSM 8977</strain>
    </source>
</reference>
<feature type="transmembrane region" description="Helical" evidence="11">
    <location>
        <begin position="120"/>
        <end position="139"/>
    </location>
</feature>
<feature type="transmembrane region" description="Helical" evidence="11">
    <location>
        <begin position="48"/>
        <end position="74"/>
    </location>
</feature>
<dbReference type="RefSeq" id="WP_045175053.1">
    <property type="nucleotide sequence ID" value="NZ_CP139957.1"/>
</dbReference>
<gene>
    <name evidence="13" type="ORF">SOJ16_001554</name>
</gene>
<organism evidence="13 14">
    <name type="scientific">Anaerocellum danielii</name>
    <dbReference type="NCBI Taxonomy" id="1387557"/>
    <lineage>
        <taxon>Bacteria</taxon>
        <taxon>Bacillati</taxon>
        <taxon>Bacillota</taxon>
        <taxon>Bacillota incertae sedis</taxon>
        <taxon>Caldicellulosiruptorales</taxon>
        <taxon>Caldicellulosiruptoraceae</taxon>
        <taxon>Anaerocellum</taxon>
    </lineage>
</organism>
<name>A0ABZ0TX90_9FIRM</name>
<keyword evidence="8 11" id="KW-1133">Transmembrane helix</keyword>